<dbReference type="Pfam" id="PF00160">
    <property type="entry name" value="Pro_isomerase"/>
    <property type="match status" value="1"/>
</dbReference>
<accession>A0AAD7PQ13</accession>
<reference evidence="8" key="1">
    <citation type="journal article" date="2023" name="Science">
        <title>Elucidation of the pathway for biosynthesis of saponin adjuvants from the soapbark tree.</title>
        <authorList>
            <person name="Reed J."/>
            <person name="Orme A."/>
            <person name="El-Demerdash A."/>
            <person name="Owen C."/>
            <person name="Martin L.B.B."/>
            <person name="Misra R.C."/>
            <person name="Kikuchi S."/>
            <person name="Rejzek M."/>
            <person name="Martin A.C."/>
            <person name="Harkess A."/>
            <person name="Leebens-Mack J."/>
            <person name="Louveau T."/>
            <person name="Stephenson M.J."/>
            <person name="Osbourn A."/>
        </authorList>
    </citation>
    <scope>NUCLEOTIDE SEQUENCE</scope>
    <source>
        <strain evidence="8">S10</strain>
    </source>
</reference>
<dbReference type="PROSITE" id="PS50072">
    <property type="entry name" value="CSA_PPIASE_2"/>
    <property type="match status" value="1"/>
</dbReference>
<feature type="domain" description="PPIase cyclophilin-type" evidence="7">
    <location>
        <begin position="65"/>
        <end position="228"/>
    </location>
</feature>
<comment type="caution">
    <text evidence="8">The sequence shown here is derived from an EMBL/GenBank/DDBJ whole genome shotgun (WGS) entry which is preliminary data.</text>
</comment>
<dbReference type="CDD" id="cd01926">
    <property type="entry name" value="cyclophilin_ABH_like"/>
    <property type="match status" value="1"/>
</dbReference>
<dbReference type="SUPFAM" id="SSF50891">
    <property type="entry name" value="Cyclophilin-like"/>
    <property type="match status" value="1"/>
</dbReference>
<evidence type="ECO:0000256" key="4">
    <source>
        <dbReference type="ARBA" id="ARBA00023235"/>
    </source>
</evidence>
<dbReference type="EMBL" id="JARAOO010000006">
    <property type="protein sequence ID" value="KAJ7963986.1"/>
    <property type="molecule type" value="Genomic_DNA"/>
</dbReference>
<name>A0AAD7PQ13_QUISA</name>
<dbReference type="AlphaFoldDB" id="A0AAD7PQ13"/>
<evidence type="ECO:0000256" key="6">
    <source>
        <dbReference type="SAM" id="Phobius"/>
    </source>
</evidence>
<dbReference type="Proteomes" id="UP001163823">
    <property type="component" value="Chromosome 6"/>
</dbReference>
<dbReference type="GO" id="GO:0016018">
    <property type="term" value="F:cyclosporin A binding"/>
    <property type="evidence" value="ECO:0007669"/>
    <property type="project" value="TreeGrafter"/>
</dbReference>
<dbReference type="KEGG" id="qsa:O6P43_013862"/>
<dbReference type="InterPro" id="IPR002130">
    <property type="entry name" value="Cyclophilin-type_PPIase_dom"/>
</dbReference>
<comment type="catalytic activity">
    <reaction evidence="1 5">
        <text>[protein]-peptidylproline (omega=180) = [protein]-peptidylproline (omega=0)</text>
        <dbReference type="Rhea" id="RHEA:16237"/>
        <dbReference type="Rhea" id="RHEA-COMP:10747"/>
        <dbReference type="Rhea" id="RHEA-COMP:10748"/>
        <dbReference type="ChEBI" id="CHEBI:83833"/>
        <dbReference type="ChEBI" id="CHEBI:83834"/>
        <dbReference type="EC" id="5.2.1.8"/>
    </reaction>
</comment>
<keyword evidence="6" id="KW-0472">Membrane</keyword>
<organism evidence="8 9">
    <name type="scientific">Quillaja saponaria</name>
    <name type="common">Soap bark tree</name>
    <dbReference type="NCBI Taxonomy" id="32244"/>
    <lineage>
        <taxon>Eukaryota</taxon>
        <taxon>Viridiplantae</taxon>
        <taxon>Streptophyta</taxon>
        <taxon>Embryophyta</taxon>
        <taxon>Tracheophyta</taxon>
        <taxon>Spermatophyta</taxon>
        <taxon>Magnoliopsida</taxon>
        <taxon>eudicotyledons</taxon>
        <taxon>Gunneridae</taxon>
        <taxon>Pentapetalae</taxon>
        <taxon>rosids</taxon>
        <taxon>fabids</taxon>
        <taxon>Fabales</taxon>
        <taxon>Quillajaceae</taxon>
        <taxon>Quillaja</taxon>
    </lineage>
</organism>
<keyword evidence="6" id="KW-0812">Transmembrane</keyword>
<evidence type="ECO:0000256" key="1">
    <source>
        <dbReference type="ARBA" id="ARBA00000971"/>
    </source>
</evidence>
<comment type="similarity">
    <text evidence="2 5">Belongs to the cyclophilin-type PPIase family.</text>
</comment>
<dbReference type="GO" id="GO:0006457">
    <property type="term" value="P:protein folding"/>
    <property type="evidence" value="ECO:0007669"/>
    <property type="project" value="InterPro"/>
</dbReference>
<dbReference type="GO" id="GO:0005737">
    <property type="term" value="C:cytoplasm"/>
    <property type="evidence" value="ECO:0007669"/>
    <property type="project" value="TreeGrafter"/>
</dbReference>
<evidence type="ECO:0000256" key="5">
    <source>
        <dbReference type="RuleBase" id="RU363019"/>
    </source>
</evidence>
<feature type="transmembrane region" description="Helical" evidence="6">
    <location>
        <begin position="12"/>
        <end position="31"/>
    </location>
</feature>
<dbReference type="PANTHER" id="PTHR11071:SF467">
    <property type="entry name" value="PEPTIDYL-PROLYL CIS-TRANS ISOMERASE CYP21-2"/>
    <property type="match status" value="1"/>
</dbReference>
<dbReference type="GO" id="GO:0003755">
    <property type="term" value="F:peptidyl-prolyl cis-trans isomerase activity"/>
    <property type="evidence" value="ECO:0007669"/>
    <property type="project" value="UniProtKB-UniRule"/>
</dbReference>
<dbReference type="EC" id="5.2.1.8" evidence="5"/>
<dbReference type="InterPro" id="IPR020892">
    <property type="entry name" value="Cyclophilin-type_PPIase_CS"/>
</dbReference>
<comment type="function">
    <text evidence="5">PPIases accelerate the folding of proteins. It catalyzes the cis-trans isomerization of proline imidic peptide bonds in oligopeptides.</text>
</comment>
<dbReference type="PROSITE" id="PS00170">
    <property type="entry name" value="CSA_PPIASE_1"/>
    <property type="match status" value="1"/>
</dbReference>
<evidence type="ECO:0000259" key="7">
    <source>
        <dbReference type="PROSITE" id="PS50072"/>
    </source>
</evidence>
<keyword evidence="3 5" id="KW-0697">Rotamase</keyword>
<protein>
    <recommendedName>
        <fullName evidence="5">Peptidyl-prolyl cis-trans isomerase</fullName>
        <shortName evidence="5">PPIase</shortName>
        <ecNumber evidence="5">5.2.1.8</ecNumber>
    </recommendedName>
</protein>
<keyword evidence="4 5" id="KW-0413">Isomerase</keyword>
<evidence type="ECO:0000256" key="2">
    <source>
        <dbReference type="ARBA" id="ARBA00007365"/>
    </source>
</evidence>
<keyword evidence="9" id="KW-1185">Reference proteome</keyword>
<sequence length="231" mass="25172">MALPTGTLITASLLWIFILCGTIAFFQIKLIETGKDSSGKKLIRIEFPEEKAIEDDLEGVTHKVYFDIEIDGKLTGQIIMGLFGKTVPKTVENFRALCTGEKGVGKSGKPLHYKWSSFHRIIPSFMVQGGDFTLGDGRGGESIYGVKFVDENFKLKHTGPGFMSMANGGPDTNGSQFFITTIKTSWLDGRHVVFGKVLSGMEVVYKIEAEGSQTGVPKSKVVIVDSGELPV</sequence>
<proteinExistence type="inferred from homology"/>
<dbReference type="PANTHER" id="PTHR11071">
    <property type="entry name" value="PEPTIDYL-PROLYL CIS-TRANS ISOMERASE"/>
    <property type="match status" value="1"/>
</dbReference>
<evidence type="ECO:0000313" key="8">
    <source>
        <dbReference type="EMBL" id="KAJ7963986.1"/>
    </source>
</evidence>
<evidence type="ECO:0000313" key="9">
    <source>
        <dbReference type="Proteomes" id="UP001163823"/>
    </source>
</evidence>
<gene>
    <name evidence="8" type="ORF">O6P43_013862</name>
</gene>
<evidence type="ECO:0000256" key="3">
    <source>
        <dbReference type="ARBA" id="ARBA00023110"/>
    </source>
</evidence>
<dbReference type="Gene3D" id="2.40.100.10">
    <property type="entry name" value="Cyclophilin-like"/>
    <property type="match status" value="1"/>
</dbReference>
<dbReference type="PRINTS" id="PR00153">
    <property type="entry name" value="CSAPPISMRASE"/>
</dbReference>
<dbReference type="InterPro" id="IPR029000">
    <property type="entry name" value="Cyclophilin-like_dom_sf"/>
</dbReference>
<keyword evidence="6" id="KW-1133">Transmembrane helix</keyword>
<dbReference type="FunFam" id="2.40.100.10:FF:000002">
    <property type="entry name" value="Peptidyl-prolyl cis-trans isomerase"/>
    <property type="match status" value="1"/>
</dbReference>